<evidence type="ECO:0000313" key="2">
    <source>
        <dbReference type="EMBL" id="MCP3055733.1"/>
    </source>
</evidence>
<feature type="non-terminal residue" evidence="2">
    <location>
        <position position="68"/>
    </location>
</feature>
<accession>A0A9X2KET7</accession>
<keyword evidence="3" id="KW-1185">Reference proteome</keyword>
<proteinExistence type="predicted"/>
<feature type="chain" id="PRO_5040726754" evidence="1">
    <location>
        <begin position="36"/>
        <end position="68"/>
    </location>
</feature>
<sequence>MKTSNSRTRAASFAAALFAAPVAVLPMVLAPPASAAWIVYDPTNYAQNVLQAARALEQINNQITSLQN</sequence>
<gene>
    <name evidence="2" type="ORF">MJ956_11345</name>
</gene>
<feature type="signal peptide" evidence="1">
    <location>
        <begin position="1"/>
        <end position="35"/>
    </location>
</feature>
<dbReference type="AlphaFoldDB" id="A0A9X2KET7"/>
<comment type="caution">
    <text evidence="2">The sequence shown here is derived from an EMBL/GenBank/DDBJ whole genome shotgun (WGS) entry which is preliminary data.</text>
</comment>
<dbReference type="Proteomes" id="UP001155220">
    <property type="component" value="Unassembled WGS sequence"/>
</dbReference>
<reference evidence="2" key="1">
    <citation type="submission" date="2022-03" db="EMBL/GenBank/DDBJ databases">
        <title>Aurantimonas Liuensis sp. Nov., isolated from the hadal seawater of the Mariana Trench.</title>
        <authorList>
            <person name="Liu R."/>
        </authorList>
    </citation>
    <scope>NUCLEOTIDE SEQUENCE</scope>
    <source>
        <strain evidence="2">LRZ36</strain>
    </source>
</reference>
<evidence type="ECO:0000256" key="1">
    <source>
        <dbReference type="SAM" id="SignalP"/>
    </source>
</evidence>
<dbReference type="EMBL" id="JALHBS010000067">
    <property type="protein sequence ID" value="MCP3055733.1"/>
    <property type="molecule type" value="Genomic_DNA"/>
</dbReference>
<keyword evidence="1" id="KW-0732">Signal</keyword>
<name>A0A9X2KET7_9HYPH</name>
<evidence type="ECO:0000313" key="3">
    <source>
        <dbReference type="Proteomes" id="UP001155220"/>
    </source>
</evidence>
<organism evidence="2 3">
    <name type="scientific">Aurantimonas marianensis</name>
    <dbReference type="NCBI Taxonomy" id="2920428"/>
    <lineage>
        <taxon>Bacteria</taxon>
        <taxon>Pseudomonadati</taxon>
        <taxon>Pseudomonadota</taxon>
        <taxon>Alphaproteobacteria</taxon>
        <taxon>Hyphomicrobiales</taxon>
        <taxon>Aurantimonadaceae</taxon>
        <taxon>Aurantimonas</taxon>
    </lineage>
</organism>
<protein>
    <submittedName>
        <fullName evidence="2">P-type conjugative transfer protein TrbJ</fullName>
    </submittedName>
</protein>